<comment type="caution">
    <text evidence="2">The sequence shown here is derived from an EMBL/GenBank/DDBJ whole genome shotgun (WGS) entry which is preliminary data.</text>
</comment>
<reference evidence="2" key="2">
    <citation type="journal article" date="2013" name="Mar. Genomics">
        <title>Expression of sulfatases in Rhodopirellula baltica and the diversity of sulfatases in the genus Rhodopirellula.</title>
        <authorList>
            <person name="Wegner C.E."/>
            <person name="Richter-Heitmann T."/>
            <person name="Klindworth A."/>
            <person name="Klockow C."/>
            <person name="Richter M."/>
            <person name="Achstetter T."/>
            <person name="Glockner F.O."/>
            <person name="Harder J."/>
        </authorList>
    </citation>
    <scope>NUCLEOTIDE SEQUENCE [LARGE SCALE GENOMIC DNA]</scope>
    <source>
        <strain evidence="2">6C</strain>
    </source>
</reference>
<dbReference type="Proteomes" id="UP000011529">
    <property type="component" value="Unassembled WGS sequence"/>
</dbReference>
<dbReference type="PATRIC" id="fig|1263867.3.peg.4965"/>
<evidence type="ECO:0000313" key="3">
    <source>
        <dbReference type="Proteomes" id="UP000011529"/>
    </source>
</evidence>
<keyword evidence="3" id="KW-1185">Reference proteome</keyword>
<gene>
    <name evidence="2" type="ORF">RE6C_04632</name>
</gene>
<evidence type="ECO:0000313" key="2">
    <source>
        <dbReference type="EMBL" id="EMB14608.1"/>
    </source>
</evidence>
<accession>M2AYJ1</accession>
<proteinExistence type="predicted"/>
<name>M2AYJ1_9BACT</name>
<organism evidence="2 3">
    <name type="scientific">Rhodopirellula europaea 6C</name>
    <dbReference type="NCBI Taxonomy" id="1263867"/>
    <lineage>
        <taxon>Bacteria</taxon>
        <taxon>Pseudomonadati</taxon>
        <taxon>Planctomycetota</taxon>
        <taxon>Planctomycetia</taxon>
        <taxon>Pirellulales</taxon>
        <taxon>Pirellulaceae</taxon>
        <taxon>Rhodopirellula</taxon>
    </lineage>
</organism>
<dbReference type="AlphaFoldDB" id="M2AYJ1"/>
<sequence length="56" mass="6183">MTDPSSGSHRNNWHRNSSPQTRVWLGKIGKNRRGRFQGLADGSGAHPGLMKILAGW</sequence>
<evidence type="ECO:0000256" key="1">
    <source>
        <dbReference type="SAM" id="MobiDB-lite"/>
    </source>
</evidence>
<feature type="compositionally biased region" description="Polar residues" evidence="1">
    <location>
        <begin position="1"/>
        <end position="21"/>
    </location>
</feature>
<reference evidence="2" key="1">
    <citation type="submission" date="2012-11" db="EMBL/GenBank/DDBJ databases">
        <title>Permanent draft genomes of Rhodopirellula europaea strain SH398 and 6C.</title>
        <authorList>
            <person name="Richter M."/>
            <person name="Richter-Heitmann T."/>
            <person name="Frank C."/>
            <person name="Harder J."/>
            <person name="Glockner F.O."/>
        </authorList>
    </citation>
    <scope>NUCLEOTIDE SEQUENCE</scope>
    <source>
        <strain evidence="2">6C</strain>
    </source>
</reference>
<dbReference type="EMBL" id="ANMO01000212">
    <property type="protein sequence ID" value="EMB14608.1"/>
    <property type="molecule type" value="Genomic_DNA"/>
</dbReference>
<feature type="region of interest" description="Disordered" evidence="1">
    <location>
        <begin position="1"/>
        <end position="22"/>
    </location>
</feature>
<protein>
    <submittedName>
        <fullName evidence="2">Uncharacterized protein</fullName>
    </submittedName>
</protein>